<dbReference type="PANTHER" id="PTHR38790">
    <property type="entry name" value="2EXR DOMAIN-CONTAINING PROTEIN-RELATED"/>
    <property type="match status" value="1"/>
</dbReference>
<accession>A0ABQ0CXS3</accession>
<evidence type="ECO:0000313" key="4">
    <source>
        <dbReference type="Proteomes" id="UP001562357"/>
    </source>
</evidence>
<name>A0ABQ0CXS3_9HYPO</name>
<organism evidence="3 4">
    <name type="scientific">Epichloe bromicola</name>
    <dbReference type="NCBI Taxonomy" id="79588"/>
    <lineage>
        <taxon>Eukaryota</taxon>
        <taxon>Fungi</taxon>
        <taxon>Dikarya</taxon>
        <taxon>Ascomycota</taxon>
        <taxon>Pezizomycotina</taxon>
        <taxon>Sordariomycetes</taxon>
        <taxon>Hypocreomycetidae</taxon>
        <taxon>Hypocreales</taxon>
        <taxon>Clavicipitaceae</taxon>
        <taxon>Epichloe</taxon>
    </lineage>
</organism>
<feature type="region of interest" description="Disordered" evidence="1">
    <location>
        <begin position="1"/>
        <end position="70"/>
    </location>
</feature>
<dbReference type="InterPro" id="IPR056632">
    <property type="entry name" value="DUF7730"/>
</dbReference>
<comment type="caution">
    <text evidence="3">The sequence shown here is derived from an EMBL/GenBank/DDBJ whole genome shotgun (WGS) entry which is preliminary data.</text>
</comment>
<protein>
    <recommendedName>
        <fullName evidence="2">DUF7730 domain-containing protein</fullName>
    </recommendedName>
</protein>
<evidence type="ECO:0000259" key="2">
    <source>
        <dbReference type="Pfam" id="PF24864"/>
    </source>
</evidence>
<dbReference type="EMBL" id="BAAFGZ010000376">
    <property type="protein sequence ID" value="GAB0138220.1"/>
    <property type="molecule type" value="Genomic_DNA"/>
</dbReference>
<feature type="compositionally biased region" description="Basic and acidic residues" evidence="1">
    <location>
        <begin position="22"/>
        <end position="36"/>
    </location>
</feature>
<feature type="domain" description="DUF7730" evidence="2">
    <location>
        <begin position="70"/>
        <end position="209"/>
    </location>
</feature>
<proteinExistence type="predicted"/>
<dbReference type="Pfam" id="PF24864">
    <property type="entry name" value="DUF7730"/>
    <property type="match status" value="1"/>
</dbReference>
<evidence type="ECO:0000256" key="1">
    <source>
        <dbReference type="SAM" id="MobiDB-lite"/>
    </source>
</evidence>
<evidence type="ECO:0000313" key="3">
    <source>
        <dbReference type="EMBL" id="GAB0138220.1"/>
    </source>
</evidence>
<dbReference type="Proteomes" id="UP001562357">
    <property type="component" value="Unassembled WGS sequence"/>
</dbReference>
<keyword evidence="4" id="KW-1185">Reference proteome</keyword>
<reference evidence="4" key="1">
    <citation type="submission" date="2024-06" db="EMBL/GenBank/DDBJ databases">
        <title>Draft Genome Sequences of Epichloe bromicola Strains Isolated from Elymus ciliaris.</title>
        <authorList>
            <consortium name="Epichloe bromicola genome sequencing consortium"/>
            <person name="Miura A."/>
            <person name="Imano S."/>
            <person name="Ashida A."/>
            <person name="Sato I."/>
            <person name="Chiba S."/>
            <person name="Tanaka A."/>
            <person name="Camagna M."/>
            <person name="Takemoto D."/>
        </authorList>
    </citation>
    <scope>NUCLEOTIDE SEQUENCE [LARGE SCALE GENOMIC DNA]</scope>
    <source>
        <strain evidence="4">DP</strain>
    </source>
</reference>
<gene>
    <name evidence="3" type="primary">g6459</name>
    <name evidence="3" type="ORF">EsDP_00006459</name>
</gene>
<sequence>MPNKLSDWIHRQAAQLQRNGKPGKDNADTEREDSLKELCLSNSNSNAHRRPITPTAQSRPDSGRIPGNGPFFELPTHVREKIITAAFGDRALHLVLEYRQAHRQNPQSHAGFWLGQSARGPSSAVEWETTSTTAWRWRSCVCHRDPPTRKWYTETIGLLYSSNVFNFDDWSDTLRYIPQLILPQRLAALRYVEIQYCMRGKTVAETTQADTSPFDALLRSMPQVEIVHISLYGGDLTPLDRKPQMDKVDLKRQRMVYKAGERWTHMLTDGRLKHLYLAVPSSVYNRWQEASSRQSNQSTHDYPGPRFWRVINTPAPSSKAATESPSTENSGYWIVQGMDDYIPRESHCFQPS</sequence>